<accession>D3BMX4</accession>
<keyword evidence="12" id="KW-0407">Ion channel</keyword>
<protein>
    <submittedName>
        <fullName evidence="16">Uncharacterized protein</fullName>
    </submittedName>
</protein>
<dbReference type="PANTHER" id="PTHR12424">
    <property type="entry name" value="TWEETY-RELATED"/>
    <property type="match status" value="1"/>
</dbReference>
<feature type="region of interest" description="Disordered" evidence="13">
    <location>
        <begin position="511"/>
        <end position="540"/>
    </location>
</feature>
<evidence type="ECO:0000256" key="15">
    <source>
        <dbReference type="SAM" id="SignalP"/>
    </source>
</evidence>
<feature type="transmembrane region" description="Helical" evidence="14">
    <location>
        <begin position="274"/>
        <end position="292"/>
    </location>
</feature>
<keyword evidence="9" id="KW-0869">Chloride channel</keyword>
<feature type="transmembrane region" description="Helical" evidence="14">
    <location>
        <begin position="419"/>
        <end position="439"/>
    </location>
</feature>
<evidence type="ECO:0000256" key="1">
    <source>
        <dbReference type="ARBA" id="ARBA00004651"/>
    </source>
</evidence>
<feature type="signal peptide" evidence="15">
    <location>
        <begin position="1"/>
        <end position="21"/>
    </location>
</feature>
<dbReference type="GeneID" id="31368014"/>
<evidence type="ECO:0000256" key="11">
    <source>
        <dbReference type="ARBA" id="ARBA00023214"/>
    </source>
</evidence>
<reference evidence="16 17" key="1">
    <citation type="journal article" date="2011" name="Genome Res.">
        <title>Phylogeny-wide analysis of social amoeba genomes highlights ancient origins for complex intercellular communication.</title>
        <authorList>
            <person name="Heidel A.J."/>
            <person name="Lawal H.M."/>
            <person name="Felder M."/>
            <person name="Schilde C."/>
            <person name="Helps N.R."/>
            <person name="Tunggal B."/>
            <person name="Rivero F."/>
            <person name="John U."/>
            <person name="Schleicher M."/>
            <person name="Eichinger L."/>
            <person name="Platzer M."/>
            <person name="Noegel A.A."/>
            <person name="Schaap P."/>
            <person name="Gloeckner G."/>
        </authorList>
    </citation>
    <scope>NUCLEOTIDE SEQUENCE [LARGE SCALE GENOMIC DNA]</scope>
    <source>
        <strain evidence="17">ATCC 26659 / Pp 5 / PN500</strain>
    </source>
</reference>
<comment type="caution">
    <text evidence="16">The sequence shown here is derived from an EMBL/GenBank/DDBJ whole genome shotgun (WGS) entry which is preliminary data.</text>
</comment>
<evidence type="ECO:0000256" key="12">
    <source>
        <dbReference type="ARBA" id="ARBA00023303"/>
    </source>
</evidence>
<dbReference type="OMA" id="WIVPSTH"/>
<evidence type="ECO:0000256" key="14">
    <source>
        <dbReference type="SAM" id="Phobius"/>
    </source>
</evidence>
<evidence type="ECO:0000256" key="4">
    <source>
        <dbReference type="ARBA" id="ARBA00022475"/>
    </source>
</evidence>
<dbReference type="GO" id="GO:0005886">
    <property type="term" value="C:plasma membrane"/>
    <property type="evidence" value="ECO:0007669"/>
    <property type="project" value="UniProtKB-SubCell"/>
</dbReference>
<dbReference type="InParanoid" id="D3BMX4"/>
<evidence type="ECO:0000256" key="6">
    <source>
        <dbReference type="ARBA" id="ARBA00022989"/>
    </source>
</evidence>
<dbReference type="Proteomes" id="UP000001396">
    <property type="component" value="Unassembled WGS sequence"/>
</dbReference>
<dbReference type="PANTHER" id="PTHR12424:SF8">
    <property type="entry name" value="PROTEIN TWEETY"/>
    <property type="match status" value="1"/>
</dbReference>
<dbReference type="GO" id="GO:0072320">
    <property type="term" value="F:volume-sensitive chloride channel activity"/>
    <property type="evidence" value="ECO:0007669"/>
    <property type="project" value="TreeGrafter"/>
</dbReference>
<keyword evidence="17" id="KW-1185">Reference proteome</keyword>
<dbReference type="GO" id="GO:0005229">
    <property type="term" value="F:intracellularly calcium-gated chloride channel activity"/>
    <property type="evidence" value="ECO:0007669"/>
    <property type="project" value="TreeGrafter"/>
</dbReference>
<gene>
    <name evidence="16" type="ORF">PPL_12547</name>
</gene>
<keyword evidence="10" id="KW-0325">Glycoprotein</keyword>
<feature type="chain" id="PRO_5003041861" evidence="15">
    <location>
        <begin position="22"/>
        <end position="540"/>
    </location>
</feature>
<keyword evidence="4" id="KW-1003">Cell membrane</keyword>
<evidence type="ECO:0000313" key="17">
    <source>
        <dbReference type="Proteomes" id="UP000001396"/>
    </source>
</evidence>
<evidence type="ECO:0000313" key="16">
    <source>
        <dbReference type="EMBL" id="EFA77336.1"/>
    </source>
</evidence>
<dbReference type="AlphaFoldDB" id="D3BMX4"/>
<evidence type="ECO:0000256" key="7">
    <source>
        <dbReference type="ARBA" id="ARBA00023065"/>
    </source>
</evidence>
<dbReference type="RefSeq" id="XP_020429465.1">
    <property type="nucleotide sequence ID" value="XM_020583278.1"/>
</dbReference>
<comment type="subcellular location">
    <subcellularLocation>
        <location evidence="1">Cell membrane</location>
        <topology evidence="1">Multi-pass membrane protein</topology>
    </subcellularLocation>
</comment>
<evidence type="ECO:0000256" key="5">
    <source>
        <dbReference type="ARBA" id="ARBA00022692"/>
    </source>
</evidence>
<dbReference type="GO" id="GO:0034707">
    <property type="term" value="C:chloride channel complex"/>
    <property type="evidence" value="ECO:0007669"/>
    <property type="project" value="UniProtKB-KW"/>
</dbReference>
<dbReference type="FunCoup" id="D3BMX4">
    <property type="interactions" value="26"/>
</dbReference>
<keyword evidence="6 14" id="KW-1133">Transmembrane helix</keyword>
<evidence type="ECO:0000256" key="10">
    <source>
        <dbReference type="ARBA" id="ARBA00023180"/>
    </source>
</evidence>
<dbReference type="InterPro" id="IPR006990">
    <property type="entry name" value="Tweety"/>
</dbReference>
<feature type="transmembrane region" description="Helical" evidence="14">
    <location>
        <begin position="99"/>
        <end position="119"/>
    </location>
</feature>
<evidence type="ECO:0000256" key="2">
    <source>
        <dbReference type="ARBA" id="ARBA00009849"/>
    </source>
</evidence>
<keyword evidence="3" id="KW-0813">Transport</keyword>
<dbReference type="Pfam" id="PF04906">
    <property type="entry name" value="Tweety"/>
    <property type="match status" value="1"/>
</dbReference>
<evidence type="ECO:0000256" key="3">
    <source>
        <dbReference type="ARBA" id="ARBA00022448"/>
    </source>
</evidence>
<feature type="compositionally biased region" description="Low complexity" evidence="13">
    <location>
        <begin position="514"/>
        <end position="534"/>
    </location>
</feature>
<sequence>MFKIEILFIIFIGLLINVGSSTDIQEQSNIQVYDNVNNLTLFSSNTIITPNSEALSLEIQKILDTLPRYDFHFQKIDTIEFDPSNSSYIQSLIVTGSPFALISGLIILSLIFGSIGYMIHRFLIRPRRKFSLNLETFELKENPSWKGYCWTSFTIFFLFSIFGLLLVGLFINIDLDNAITMAIDSLNSSIQERSDIESRIIDETRKLSIYHKLPYDALEVIQMTNEIVQWTNTSQQYIHHYEKIRFNYVFGSIMSMFAICTIGLIAVMFRHRSAIVIFIILGLSVSTVIWLIPAGHVPLGVVVSDVCPQIQTLIQNSVPEEMDPYIDFFLTCNDSSIFEFVTQVLNGAITDTETRLSLAIQHHYPQKAIQKLEFQLKELNDLSIDAKDILNCNITSATYLSVQNIVCIEILNSSSLMTFIFIIVGIIFIASFITSCKLYGTIDTYRSLYDTENFSTEEEDDNNLSKPLMFDLDEDNNHNNIYHDEYDINNNNNNNAISNQSKQQLIINDDIENDTNNNNNNNNNNDNIKINNNDSISKIE</sequence>
<keyword evidence="5 14" id="KW-0812">Transmembrane</keyword>
<dbReference type="EMBL" id="ADBJ01000043">
    <property type="protein sequence ID" value="EFA77336.1"/>
    <property type="molecule type" value="Genomic_DNA"/>
</dbReference>
<evidence type="ECO:0000256" key="8">
    <source>
        <dbReference type="ARBA" id="ARBA00023136"/>
    </source>
</evidence>
<feature type="transmembrane region" description="Helical" evidence="14">
    <location>
        <begin position="248"/>
        <end position="267"/>
    </location>
</feature>
<keyword evidence="7" id="KW-0406">Ion transport</keyword>
<organism evidence="16 17">
    <name type="scientific">Heterostelium pallidum (strain ATCC 26659 / Pp 5 / PN500)</name>
    <name type="common">Cellular slime mold</name>
    <name type="synonym">Polysphondylium pallidum</name>
    <dbReference type="NCBI Taxonomy" id="670386"/>
    <lineage>
        <taxon>Eukaryota</taxon>
        <taxon>Amoebozoa</taxon>
        <taxon>Evosea</taxon>
        <taxon>Eumycetozoa</taxon>
        <taxon>Dictyostelia</taxon>
        <taxon>Acytosteliales</taxon>
        <taxon>Acytosteliaceae</taxon>
        <taxon>Heterostelium</taxon>
    </lineage>
</organism>
<keyword evidence="11" id="KW-0868">Chloride</keyword>
<evidence type="ECO:0000256" key="13">
    <source>
        <dbReference type="SAM" id="MobiDB-lite"/>
    </source>
</evidence>
<name>D3BMX4_HETP5</name>
<evidence type="ECO:0000256" key="9">
    <source>
        <dbReference type="ARBA" id="ARBA00023173"/>
    </source>
</evidence>
<comment type="similarity">
    <text evidence="2">Belongs to the tweety family.</text>
</comment>
<feature type="transmembrane region" description="Helical" evidence="14">
    <location>
        <begin position="148"/>
        <end position="171"/>
    </location>
</feature>
<proteinExistence type="inferred from homology"/>
<keyword evidence="15" id="KW-0732">Signal</keyword>
<keyword evidence="8 14" id="KW-0472">Membrane</keyword>